<dbReference type="InterPro" id="IPR011006">
    <property type="entry name" value="CheY-like_superfamily"/>
</dbReference>
<dbReference type="InterPro" id="IPR003661">
    <property type="entry name" value="HisK_dim/P_dom"/>
</dbReference>
<dbReference type="InterPro" id="IPR003594">
    <property type="entry name" value="HATPase_dom"/>
</dbReference>
<protein>
    <recommendedName>
        <fullName evidence="2">histidine kinase</fullName>
        <ecNumber evidence="2">2.7.13.3</ecNumber>
    </recommendedName>
</protein>
<keyword evidence="4" id="KW-0808">Transferase</keyword>
<dbReference type="PROSITE" id="PS50113">
    <property type="entry name" value="PAC"/>
    <property type="match status" value="1"/>
</dbReference>
<dbReference type="SMART" id="SM00448">
    <property type="entry name" value="REC"/>
    <property type="match status" value="1"/>
</dbReference>
<evidence type="ECO:0000256" key="3">
    <source>
        <dbReference type="ARBA" id="ARBA00022553"/>
    </source>
</evidence>
<dbReference type="GO" id="GO:0000155">
    <property type="term" value="F:phosphorelay sensor kinase activity"/>
    <property type="evidence" value="ECO:0007669"/>
    <property type="project" value="InterPro"/>
</dbReference>
<dbReference type="CDD" id="cd00130">
    <property type="entry name" value="PAS"/>
    <property type="match status" value="2"/>
</dbReference>
<feature type="modified residue" description="4-aspartylphosphate" evidence="6">
    <location>
        <position position="695"/>
    </location>
</feature>
<dbReference type="Gene3D" id="3.30.565.10">
    <property type="entry name" value="Histidine kinase-like ATPase, C-terminal domain"/>
    <property type="match status" value="1"/>
</dbReference>
<dbReference type="Gene3D" id="1.10.287.130">
    <property type="match status" value="1"/>
</dbReference>
<evidence type="ECO:0000259" key="10">
    <source>
        <dbReference type="PROSITE" id="PS50113"/>
    </source>
</evidence>
<dbReference type="PROSITE" id="PS50110">
    <property type="entry name" value="RESPONSE_REGULATORY"/>
    <property type="match status" value="1"/>
</dbReference>
<feature type="domain" description="PAC" evidence="10">
    <location>
        <begin position="336"/>
        <end position="388"/>
    </location>
</feature>
<reference evidence="11 12" key="1">
    <citation type="submission" date="2023-01" db="EMBL/GenBank/DDBJ databases">
        <title>Cultivation and genomic characterization of new, ubiquitous marine nitrite-oxidizing bacteria from the Nitrospirales.</title>
        <authorList>
            <person name="Mueller A.J."/>
            <person name="Daebeler A."/>
            <person name="Herbold C.W."/>
            <person name="Kirkegaard R.H."/>
            <person name="Daims H."/>
        </authorList>
    </citation>
    <scope>NUCLEOTIDE SEQUENCE [LARGE SCALE GENOMIC DNA]</scope>
    <source>
        <strain evidence="11 12">VA</strain>
    </source>
</reference>
<dbReference type="InterPro" id="IPR036890">
    <property type="entry name" value="HATPase_C_sf"/>
</dbReference>
<dbReference type="PRINTS" id="PR00344">
    <property type="entry name" value="BCTRLSENSOR"/>
</dbReference>
<dbReference type="EMBL" id="CP116967">
    <property type="protein sequence ID" value="WNM56998.1"/>
    <property type="molecule type" value="Genomic_DNA"/>
</dbReference>
<dbReference type="InterPro" id="IPR036097">
    <property type="entry name" value="HisK_dim/P_sf"/>
</dbReference>
<dbReference type="SUPFAM" id="SSF55874">
    <property type="entry name" value="ATPase domain of HSP90 chaperone/DNA topoisomerase II/histidine kinase"/>
    <property type="match status" value="1"/>
</dbReference>
<evidence type="ECO:0000256" key="6">
    <source>
        <dbReference type="PROSITE-ProRule" id="PRU00169"/>
    </source>
</evidence>
<dbReference type="Pfam" id="PF08447">
    <property type="entry name" value="PAS_3"/>
    <property type="match status" value="2"/>
</dbReference>
<keyword evidence="12" id="KW-1185">Reference proteome</keyword>
<dbReference type="SUPFAM" id="SSF47384">
    <property type="entry name" value="Homodimeric domain of signal transducing histidine kinase"/>
    <property type="match status" value="1"/>
</dbReference>
<dbReference type="AlphaFoldDB" id="A0AA96JRE3"/>
<dbReference type="PANTHER" id="PTHR43304">
    <property type="entry name" value="PHYTOCHROME-LIKE PROTEIN CPH1"/>
    <property type="match status" value="1"/>
</dbReference>
<feature type="domain" description="Histidine kinase" evidence="7">
    <location>
        <begin position="401"/>
        <end position="622"/>
    </location>
</feature>
<dbReference type="InterPro" id="IPR001610">
    <property type="entry name" value="PAC"/>
</dbReference>
<dbReference type="InterPro" id="IPR013655">
    <property type="entry name" value="PAS_fold_3"/>
</dbReference>
<evidence type="ECO:0000313" key="11">
    <source>
        <dbReference type="EMBL" id="WNM56998.1"/>
    </source>
</evidence>
<evidence type="ECO:0000256" key="2">
    <source>
        <dbReference type="ARBA" id="ARBA00012438"/>
    </source>
</evidence>
<dbReference type="InterPro" id="IPR001789">
    <property type="entry name" value="Sig_transdc_resp-reg_receiver"/>
</dbReference>
<gene>
    <name evidence="11" type="ORF">PP769_13560</name>
</gene>
<evidence type="ECO:0000256" key="5">
    <source>
        <dbReference type="ARBA" id="ARBA00022777"/>
    </source>
</evidence>
<organism evidence="11 12">
    <name type="scientific">Candidatus Nitrospira allomarina</name>
    <dbReference type="NCBI Taxonomy" id="3020900"/>
    <lineage>
        <taxon>Bacteria</taxon>
        <taxon>Pseudomonadati</taxon>
        <taxon>Nitrospirota</taxon>
        <taxon>Nitrospiria</taxon>
        <taxon>Nitrospirales</taxon>
        <taxon>Nitrospiraceae</taxon>
        <taxon>Nitrospira</taxon>
    </lineage>
</organism>
<dbReference type="SUPFAM" id="SSF55785">
    <property type="entry name" value="PYP-like sensor domain (PAS domain)"/>
    <property type="match status" value="3"/>
</dbReference>
<dbReference type="InterPro" id="IPR013656">
    <property type="entry name" value="PAS_4"/>
</dbReference>
<evidence type="ECO:0000259" key="9">
    <source>
        <dbReference type="PROSITE" id="PS50112"/>
    </source>
</evidence>
<evidence type="ECO:0000256" key="1">
    <source>
        <dbReference type="ARBA" id="ARBA00000085"/>
    </source>
</evidence>
<dbReference type="Gene3D" id="3.40.50.2300">
    <property type="match status" value="1"/>
</dbReference>
<dbReference type="PANTHER" id="PTHR43304:SF1">
    <property type="entry name" value="PAC DOMAIN-CONTAINING PROTEIN"/>
    <property type="match status" value="1"/>
</dbReference>
<feature type="domain" description="Response regulatory" evidence="8">
    <location>
        <begin position="641"/>
        <end position="761"/>
    </location>
</feature>
<dbReference type="InterPro" id="IPR035965">
    <property type="entry name" value="PAS-like_dom_sf"/>
</dbReference>
<dbReference type="InterPro" id="IPR005467">
    <property type="entry name" value="His_kinase_dom"/>
</dbReference>
<dbReference type="InterPro" id="IPR052162">
    <property type="entry name" value="Sensor_kinase/Photoreceptor"/>
</dbReference>
<dbReference type="RefSeq" id="WP_312640983.1">
    <property type="nucleotide sequence ID" value="NZ_CP116967.1"/>
</dbReference>
<evidence type="ECO:0000259" key="7">
    <source>
        <dbReference type="PROSITE" id="PS50109"/>
    </source>
</evidence>
<sequence>MNSFSRNERSVFDHVPLVIYQCTQQGIDRNFKFVSPYVYSLLSLTPEQLTQDSKAFFCRIHPEDRNMFLRAWEKHTHLPATIRLEYRMLGEGNRVVWVQENSVMSQGSIENEMICHGALIEIPDHQHIKEELQRWDRELQSLTGNLPDIIGRFDRKNRVMYLNRWWDSVDPIPPEKYLGKELIELGVSQKVAGVFEEKIQSVCKKGISESLEISHPTGKGLKNFEIRFCPEPTIGGQILTVLLICRDVTDVRMAELAFRDSDEKFRQLAETVDSVFWIWDVDLQQIVYVSPAYQRLWGGDPQKLMNNPFDWLSIVFQEDQAKVENLFLKRIDAKGLDIEYRIVTGRHELRWIHNRTFPVKDSSGRIHRIIGIAQDVTERKKWEEERLRGAKLESLGLLAGGLAHDFNNLLTAILGQLSLAKYTLDSSNPLFTRISEAEHASLRAQDIARQLLTFSKGGAPVKKTVSLKEILHENVRLVLAGSNVRPIFNISDDLWPVTIDAGQICQVIHNLVINARQAMEEGGECIIQAQNVKGDGVELSGLGAMTSHAQDWIEIRFIDNGIGISKDNLEKIFDPYFTTKSTGSGLGLATSYSIVRNHGGLLAVKSALGEGSTFSLFLPAIPIQEMSPELPERSVKVGQGKILIMDDEIQIRNVLGEMVGTCGYSYQTAKDGDEALRNFCEAREIGSPFSAVILDLTIPGGLGGKEVISRLLTIDPQVKAIVVSGYSNDPVLANYQDYGFKGRVAKPFNLVDLSVVLHSVLEKTTS</sequence>
<dbReference type="Pfam" id="PF00072">
    <property type="entry name" value="Response_reg"/>
    <property type="match status" value="1"/>
</dbReference>
<dbReference type="NCBIfam" id="TIGR00229">
    <property type="entry name" value="sensory_box"/>
    <property type="match status" value="1"/>
</dbReference>
<accession>A0AA96JRE3</accession>
<feature type="domain" description="PAS" evidence="9">
    <location>
        <begin position="261"/>
        <end position="334"/>
    </location>
</feature>
<evidence type="ECO:0000256" key="4">
    <source>
        <dbReference type="ARBA" id="ARBA00022679"/>
    </source>
</evidence>
<dbReference type="SUPFAM" id="SSF52172">
    <property type="entry name" value="CheY-like"/>
    <property type="match status" value="1"/>
</dbReference>
<dbReference type="SMART" id="SM00091">
    <property type="entry name" value="PAS"/>
    <property type="match status" value="3"/>
</dbReference>
<keyword evidence="5" id="KW-0418">Kinase</keyword>
<dbReference type="PROSITE" id="PS50109">
    <property type="entry name" value="HIS_KIN"/>
    <property type="match status" value="1"/>
</dbReference>
<dbReference type="InterPro" id="IPR000014">
    <property type="entry name" value="PAS"/>
</dbReference>
<evidence type="ECO:0000259" key="8">
    <source>
        <dbReference type="PROSITE" id="PS50110"/>
    </source>
</evidence>
<dbReference type="Pfam" id="PF08448">
    <property type="entry name" value="PAS_4"/>
    <property type="match status" value="1"/>
</dbReference>
<evidence type="ECO:0000313" key="12">
    <source>
        <dbReference type="Proteomes" id="UP001302719"/>
    </source>
</evidence>
<dbReference type="InterPro" id="IPR000700">
    <property type="entry name" value="PAS-assoc_C"/>
</dbReference>
<keyword evidence="3 6" id="KW-0597">Phosphoprotein</keyword>
<dbReference type="InterPro" id="IPR004358">
    <property type="entry name" value="Sig_transdc_His_kin-like_C"/>
</dbReference>
<dbReference type="Proteomes" id="UP001302719">
    <property type="component" value="Chromosome"/>
</dbReference>
<dbReference type="PROSITE" id="PS50112">
    <property type="entry name" value="PAS"/>
    <property type="match status" value="1"/>
</dbReference>
<dbReference type="CDD" id="cd00082">
    <property type="entry name" value="HisKA"/>
    <property type="match status" value="1"/>
</dbReference>
<comment type="catalytic activity">
    <reaction evidence="1">
        <text>ATP + protein L-histidine = ADP + protein N-phospho-L-histidine.</text>
        <dbReference type="EC" id="2.7.13.3"/>
    </reaction>
</comment>
<dbReference type="EC" id="2.7.13.3" evidence="2"/>
<name>A0AA96JRE3_9BACT</name>
<dbReference type="Gene3D" id="3.30.450.20">
    <property type="entry name" value="PAS domain"/>
    <property type="match status" value="3"/>
</dbReference>
<proteinExistence type="predicted"/>
<dbReference type="SMART" id="SM00086">
    <property type="entry name" value="PAC"/>
    <property type="match status" value="1"/>
</dbReference>
<dbReference type="SMART" id="SM00388">
    <property type="entry name" value="HisKA"/>
    <property type="match status" value="1"/>
</dbReference>
<dbReference type="SMART" id="SM00387">
    <property type="entry name" value="HATPase_c"/>
    <property type="match status" value="1"/>
</dbReference>
<dbReference type="Pfam" id="PF02518">
    <property type="entry name" value="HATPase_c"/>
    <property type="match status" value="1"/>
</dbReference>
<dbReference type="KEGG" id="nall:PP769_13560"/>